<evidence type="ECO:0000256" key="7">
    <source>
        <dbReference type="ARBA" id="ARBA00023136"/>
    </source>
</evidence>
<keyword evidence="3" id="KW-1003">Cell membrane</keyword>
<dbReference type="RefSeq" id="WP_380971546.1">
    <property type="nucleotide sequence ID" value="NZ_JBHTEF010000001.1"/>
</dbReference>
<keyword evidence="5" id="KW-0029">Amino-acid transport</keyword>
<proteinExistence type="inferred from homology"/>
<evidence type="ECO:0000256" key="3">
    <source>
        <dbReference type="ARBA" id="ARBA00022475"/>
    </source>
</evidence>
<feature type="domain" description="ABC transmembrane type-1" evidence="9">
    <location>
        <begin position="60"/>
        <end position="266"/>
    </location>
</feature>
<dbReference type="EMBL" id="JBHTEF010000001">
    <property type="protein sequence ID" value="MFC7579950.1"/>
    <property type="molecule type" value="Genomic_DNA"/>
</dbReference>
<evidence type="ECO:0000313" key="11">
    <source>
        <dbReference type="Proteomes" id="UP001596527"/>
    </source>
</evidence>
<dbReference type="InterPro" id="IPR043429">
    <property type="entry name" value="ArtM/GltK/GlnP/TcyL/YhdX-like"/>
</dbReference>
<dbReference type="CDD" id="cd06261">
    <property type="entry name" value="TM_PBP2"/>
    <property type="match status" value="1"/>
</dbReference>
<dbReference type="InterPro" id="IPR035906">
    <property type="entry name" value="MetI-like_sf"/>
</dbReference>
<dbReference type="PANTHER" id="PTHR30614">
    <property type="entry name" value="MEMBRANE COMPONENT OF AMINO ACID ABC TRANSPORTER"/>
    <property type="match status" value="1"/>
</dbReference>
<evidence type="ECO:0000256" key="4">
    <source>
        <dbReference type="ARBA" id="ARBA00022692"/>
    </source>
</evidence>
<evidence type="ECO:0000259" key="9">
    <source>
        <dbReference type="PROSITE" id="PS50928"/>
    </source>
</evidence>
<dbReference type="InterPro" id="IPR010065">
    <property type="entry name" value="AA_ABC_transptr_permease_3TM"/>
</dbReference>
<keyword evidence="4 8" id="KW-0812">Transmembrane</keyword>
<protein>
    <submittedName>
        <fullName evidence="10">Amino acid ABC transporter permease</fullName>
    </submittedName>
</protein>
<evidence type="ECO:0000256" key="2">
    <source>
        <dbReference type="ARBA" id="ARBA00022448"/>
    </source>
</evidence>
<dbReference type="PROSITE" id="PS50928">
    <property type="entry name" value="ABC_TM1"/>
    <property type="match status" value="1"/>
</dbReference>
<dbReference type="PANTHER" id="PTHR30614:SF0">
    <property type="entry name" value="L-CYSTINE TRANSPORT SYSTEM PERMEASE PROTEIN TCYL"/>
    <property type="match status" value="1"/>
</dbReference>
<evidence type="ECO:0000256" key="1">
    <source>
        <dbReference type="ARBA" id="ARBA00004651"/>
    </source>
</evidence>
<feature type="transmembrane region" description="Helical" evidence="8">
    <location>
        <begin position="20"/>
        <end position="39"/>
    </location>
</feature>
<dbReference type="SUPFAM" id="SSF161098">
    <property type="entry name" value="MetI-like"/>
    <property type="match status" value="1"/>
</dbReference>
<dbReference type="Gene3D" id="1.10.3720.10">
    <property type="entry name" value="MetI-like"/>
    <property type="match status" value="1"/>
</dbReference>
<evidence type="ECO:0000313" key="10">
    <source>
        <dbReference type="EMBL" id="MFC7579950.1"/>
    </source>
</evidence>
<comment type="caution">
    <text evidence="10">The sequence shown here is derived from an EMBL/GenBank/DDBJ whole genome shotgun (WGS) entry which is preliminary data.</text>
</comment>
<name>A0ABW2SJ59_9ACTO</name>
<evidence type="ECO:0000256" key="8">
    <source>
        <dbReference type="RuleBase" id="RU363032"/>
    </source>
</evidence>
<comment type="subcellular location">
    <subcellularLocation>
        <location evidence="1 8">Cell membrane</location>
        <topology evidence="1 8">Multi-pass membrane protein</topology>
    </subcellularLocation>
</comment>
<reference evidence="11" key="1">
    <citation type="journal article" date="2019" name="Int. J. Syst. Evol. Microbiol.">
        <title>The Global Catalogue of Microorganisms (GCM) 10K type strain sequencing project: providing services to taxonomists for standard genome sequencing and annotation.</title>
        <authorList>
            <consortium name="The Broad Institute Genomics Platform"/>
            <consortium name="The Broad Institute Genome Sequencing Center for Infectious Disease"/>
            <person name="Wu L."/>
            <person name="Ma J."/>
        </authorList>
    </citation>
    <scope>NUCLEOTIDE SEQUENCE [LARGE SCALE GENOMIC DNA]</scope>
    <source>
        <strain evidence="11">CCUG 56698</strain>
    </source>
</reference>
<dbReference type="NCBIfam" id="TIGR01726">
    <property type="entry name" value="HEQRo_perm_3TM"/>
    <property type="match status" value="1"/>
</dbReference>
<feature type="transmembrane region" description="Helical" evidence="8">
    <location>
        <begin position="59"/>
        <end position="84"/>
    </location>
</feature>
<dbReference type="InterPro" id="IPR000515">
    <property type="entry name" value="MetI-like"/>
</dbReference>
<accession>A0ABW2SJ59</accession>
<evidence type="ECO:0000256" key="6">
    <source>
        <dbReference type="ARBA" id="ARBA00022989"/>
    </source>
</evidence>
<keyword evidence="6 8" id="KW-1133">Transmembrane helix</keyword>
<dbReference type="Proteomes" id="UP001596527">
    <property type="component" value="Unassembled WGS sequence"/>
</dbReference>
<keyword evidence="7 8" id="KW-0472">Membrane</keyword>
<comment type="similarity">
    <text evidence="8">Belongs to the binding-protein-dependent transport system permease family.</text>
</comment>
<feature type="transmembrane region" description="Helical" evidence="8">
    <location>
        <begin position="244"/>
        <end position="269"/>
    </location>
</feature>
<evidence type="ECO:0000256" key="5">
    <source>
        <dbReference type="ARBA" id="ARBA00022970"/>
    </source>
</evidence>
<keyword evidence="2 8" id="KW-0813">Transport</keyword>
<dbReference type="Pfam" id="PF00528">
    <property type="entry name" value="BPD_transp_1"/>
    <property type="match status" value="1"/>
</dbReference>
<organism evidence="10 11">
    <name type="scientific">Schaalia naturae</name>
    <dbReference type="NCBI Taxonomy" id="635203"/>
    <lineage>
        <taxon>Bacteria</taxon>
        <taxon>Bacillati</taxon>
        <taxon>Actinomycetota</taxon>
        <taxon>Actinomycetes</taxon>
        <taxon>Actinomycetales</taxon>
        <taxon>Actinomycetaceae</taxon>
        <taxon>Schaalia</taxon>
    </lineage>
</organism>
<keyword evidence="11" id="KW-1185">Reference proteome</keyword>
<feature type="transmembrane region" description="Helical" evidence="8">
    <location>
        <begin position="96"/>
        <end position="118"/>
    </location>
</feature>
<feature type="transmembrane region" description="Helical" evidence="8">
    <location>
        <begin position="138"/>
        <end position="157"/>
    </location>
</feature>
<gene>
    <name evidence="10" type="ORF">ACFQWG_01745</name>
</gene>
<sequence>MRSGPPYPEIRQLQHRGQWLALVVIAVVLVQVATSMTTNERFHWDIVFSWFVSPRILKGLLNTLQLTIVSMVVGIVLGVVLAVMRGSANRVLGGVAWVYIWLFRGTPVFVQLLLWGSFSALYPTIDVGLPFFQPLVSVSANDVITPYMAAILGLGLNEAAYMAEIVRGGIAAVDSGQEEAARALGMPHLLVLQRIILPQALRVVVPPTSNELIGMLKTSSMVSVLAYPDLLYSAQLIYTDNYQVIPLLITASLWYLLVSSLLSVGQYALERNLARSDRDRPEKGEDQ</sequence>